<dbReference type="RefSeq" id="WP_109940185.1">
    <property type="nucleotide sequence ID" value="NZ_CP176366.1"/>
</dbReference>
<dbReference type="AlphaFoldDB" id="A0A2V2N5F2"/>
<dbReference type="PANTHER" id="PTHR37164:SF1">
    <property type="entry name" value="BACTERIOHEMERYTHRIN"/>
    <property type="match status" value="1"/>
</dbReference>
<name>A0A2V2N5F2_9EURY</name>
<dbReference type="InterPro" id="IPR035938">
    <property type="entry name" value="Hemerythrin-like_sf"/>
</dbReference>
<dbReference type="PROSITE" id="PS00550">
    <property type="entry name" value="HEMERYTHRINS"/>
    <property type="match status" value="1"/>
</dbReference>
<dbReference type="SUPFAM" id="SSF47188">
    <property type="entry name" value="Hemerythrin-like"/>
    <property type="match status" value="1"/>
</dbReference>
<keyword evidence="3" id="KW-0408">Iron</keyword>
<evidence type="ECO:0000256" key="3">
    <source>
        <dbReference type="ARBA" id="ARBA00023004"/>
    </source>
</evidence>
<evidence type="ECO:0000259" key="4">
    <source>
        <dbReference type="Pfam" id="PF01814"/>
    </source>
</evidence>
<dbReference type="Pfam" id="PF01814">
    <property type="entry name" value="Hemerythrin"/>
    <property type="match status" value="1"/>
</dbReference>
<reference evidence="5 6" key="1">
    <citation type="submission" date="2018-05" db="EMBL/GenBank/DDBJ databases">
        <title>Draft genome of Methanospirillum stamsii Pt1.</title>
        <authorList>
            <person name="Dueholm M.S."/>
            <person name="Nielsen P.H."/>
            <person name="Bakmann L.F."/>
            <person name="Otzen D.E."/>
        </authorList>
    </citation>
    <scope>NUCLEOTIDE SEQUENCE [LARGE SCALE GENOMIC DNA]</scope>
    <source>
        <strain evidence="5 6">Pt1</strain>
    </source>
</reference>
<dbReference type="Gene3D" id="1.20.120.50">
    <property type="entry name" value="Hemerythrin-like"/>
    <property type="match status" value="1"/>
</dbReference>
<comment type="similarity">
    <text evidence="1">Belongs to the hemerythrin family.</text>
</comment>
<dbReference type="InterPro" id="IPR050669">
    <property type="entry name" value="Hemerythrin"/>
</dbReference>
<dbReference type="InterPro" id="IPR012312">
    <property type="entry name" value="Hemerythrin-like"/>
</dbReference>
<dbReference type="GeneID" id="97610748"/>
<gene>
    <name evidence="5" type="ORF">DLD82_05965</name>
</gene>
<dbReference type="CDD" id="cd12107">
    <property type="entry name" value="Hemerythrin"/>
    <property type="match status" value="1"/>
</dbReference>
<dbReference type="NCBIfam" id="TIGR02481">
    <property type="entry name" value="hemeryth_dom"/>
    <property type="match status" value="1"/>
</dbReference>
<dbReference type="InterPro" id="IPR016131">
    <property type="entry name" value="Haemerythrin_Fe_BS"/>
</dbReference>
<dbReference type="PANTHER" id="PTHR37164">
    <property type="entry name" value="BACTERIOHEMERYTHRIN"/>
    <property type="match status" value="1"/>
</dbReference>
<evidence type="ECO:0000313" key="6">
    <source>
        <dbReference type="Proteomes" id="UP000245934"/>
    </source>
</evidence>
<keyword evidence="6" id="KW-1185">Reference proteome</keyword>
<dbReference type="InterPro" id="IPR012827">
    <property type="entry name" value="Hemerythrin_metal-bd"/>
</dbReference>
<feature type="domain" description="Hemerythrin-like" evidence="4">
    <location>
        <begin position="14"/>
        <end position="125"/>
    </location>
</feature>
<dbReference type="OrthoDB" id="15541at2157"/>
<dbReference type="EMBL" id="QGMZ01000011">
    <property type="protein sequence ID" value="PWR75324.1"/>
    <property type="molecule type" value="Genomic_DNA"/>
</dbReference>
<dbReference type="Proteomes" id="UP000245934">
    <property type="component" value="Unassembled WGS sequence"/>
</dbReference>
<evidence type="ECO:0000313" key="5">
    <source>
        <dbReference type="EMBL" id="PWR75324.1"/>
    </source>
</evidence>
<sequence>MVLMKWSEDLSVHISEIDEQHKNLINLINSLHEAMLERKGKEIMGDILDKLAAYTVYHFSTEEKYMNQFEYIGLLSHKKEHDAFVSKVESFIADYQANKLGISMEVMSFLKNWVSNHIKGTDKKYSETFQKNGLI</sequence>
<keyword evidence="2" id="KW-0479">Metal-binding</keyword>
<protein>
    <submittedName>
        <fullName evidence="5">Hemerythrin</fullName>
    </submittedName>
</protein>
<evidence type="ECO:0000256" key="2">
    <source>
        <dbReference type="ARBA" id="ARBA00022723"/>
    </source>
</evidence>
<comment type="caution">
    <text evidence="5">The sequence shown here is derived from an EMBL/GenBank/DDBJ whole genome shotgun (WGS) entry which is preliminary data.</text>
</comment>
<accession>A0A2V2N5F2</accession>
<dbReference type="NCBIfam" id="NF033749">
    <property type="entry name" value="bact_hemeryth"/>
    <property type="match status" value="1"/>
</dbReference>
<evidence type="ECO:0000256" key="1">
    <source>
        <dbReference type="ARBA" id="ARBA00010587"/>
    </source>
</evidence>
<proteinExistence type="inferred from homology"/>
<organism evidence="5 6">
    <name type="scientific">Methanospirillum stamsii</name>
    <dbReference type="NCBI Taxonomy" id="1277351"/>
    <lineage>
        <taxon>Archaea</taxon>
        <taxon>Methanobacteriati</taxon>
        <taxon>Methanobacteriota</taxon>
        <taxon>Stenosarchaea group</taxon>
        <taxon>Methanomicrobia</taxon>
        <taxon>Methanomicrobiales</taxon>
        <taxon>Methanospirillaceae</taxon>
        <taxon>Methanospirillum</taxon>
    </lineage>
</organism>
<dbReference type="GO" id="GO:0046872">
    <property type="term" value="F:metal ion binding"/>
    <property type="evidence" value="ECO:0007669"/>
    <property type="project" value="UniProtKB-KW"/>
</dbReference>